<dbReference type="Pfam" id="PF03124">
    <property type="entry name" value="EXS"/>
    <property type="match status" value="1"/>
</dbReference>
<feature type="transmembrane region" description="Helical" evidence="6">
    <location>
        <begin position="222"/>
        <end position="242"/>
    </location>
</feature>
<accession>A0A8S0Z6E1</accession>
<evidence type="ECO:0000313" key="12">
    <source>
        <dbReference type="Proteomes" id="UP000494256"/>
    </source>
</evidence>
<dbReference type="Proteomes" id="UP000494106">
    <property type="component" value="Unassembled WGS sequence"/>
</dbReference>
<proteinExistence type="inferred from homology"/>
<feature type="transmembrane region" description="Helical" evidence="6">
    <location>
        <begin position="327"/>
        <end position="346"/>
    </location>
</feature>
<gene>
    <name evidence="10" type="ORF">APLA_LOCUS16503</name>
    <name evidence="9" type="ORF">APLA_LOCUS3214</name>
</gene>
<dbReference type="PANTHER" id="PTHR10783:SF127">
    <property type="entry name" value="LD30826P-RELATED"/>
    <property type="match status" value="1"/>
</dbReference>
<feature type="transmembrane region" description="Helical" evidence="6">
    <location>
        <begin position="262"/>
        <end position="280"/>
    </location>
</feature>
<comment type="caution">
    <text evidence="9">The sequence shown here is derived from an EMBL/GenBank/DDBJ whole genome shotgun (WGS) entry which is preliminary data.</text>
</comment>
<dbReference type="EMBL" id="CADEBC010000598">
    <property type="protein sequence ID" value="CAB3258439.1"/>
    <property type="molecule type" value="Genomic_DNA"/>
</dbReference>
<dbReference type="PANTHER" id="PTHR10783">
    <property type="entry name" value="XENOTROPIC AND POLYTROPIC RETROVIRUS RECEPTOR 1-RELATED"/>
    <property type="match status" value="1"/>
</dbReference>
<dbReference type="EMBL" id="CADEBD010000279">
    <property type="protein sequence ID" value="CAB3227728.1"/>
    <property type="molecule type" value="Genomic_DNA"/>
</dbReference>
<feature type="domain" description="EXS" evidence="7">
    <location>
        <begin position="416"/>
        <end position="622"/>
    </location>
</feature>
<evidence type="ECO:0000256" key="2">
    <source>
        <dbReference type="ARBA" id="ARBA00009665"/>
    </source>
</evidence>
<evidence type="ECO:0000256" key="6">
    <source>
        <dbReference type="SAM" id="Phobius"/>
    </source>
</evidence>
<dbReference type="GO" id="GO:0000822">
    <property type="term" value="F:inositol hexakisphosphate binding"/>
    <property type="evidence" value="ECO:0007669"/>
    <property type="project" value="TreeGrafter"/>
</dbReference>
<evidence type="ECO:0000259" key="7">
    <source>
        <dbReference type="PROSITE" id="PS51380"/>
    </source>
</evidence>
<dbReference type="InterPro" id="IPR004342">
    <property type="entry name" value="EXS_C"/>
</dbReference>
<keyword evidence="3 6" id="KW-0812">Transmembrane</keyword>
<dbReference type="PROSITE" id="PS51380">
    <property type="entry name" value="EXS"/>
    <property type="match status" value="1"/>
</dbReference>
<feature type="transmembrane region" description="Helical" evidence="6">
    <location>
        <begin position="301"/>
        <end position="321"/>
    </location>
</feature>
<feature type="transmembrane region" description="Helical" evidence="6">
    <location>
        <begin position="358"/>
        <end position="382"/>
    </location>
</feature>
<dbReference type="Proteomes" id="UP000494256">
    <property type="component" value="Unassembled WGS sequence"/>
</dbReference>
<evidence type="ECO:0000313" key="11">
    <source>
        <dbReference type="Proteomes" id="UP000494106"/>
    </source>
</evidence>
<sequence>MKFAEHLSAHITPEWRKQYINYEEMKAMLYTTVEEAPSAENVEPEVLSRHFANFDESFFHYCDQELKKINTFYSEKLAEATRKFATLQSELKLQFETIKPKGGGDIKKAMPRRKVQELKLAFSEFYLSLILLQNYQNLNYTGFRKILKKHDKLLNVNNGAQWRAEHVETSHFYTNKDIDRLISDTEATVTNELEGGDRQKAMKKLRVPPLGEQQSPWTTFKVGLFSGSFIVLLIAVVLSILFHENGIEYFKTAFRLYRGPFLLVEFIFLIGINVYGWRSSGVNHVLIFELDPRNHLSEQDLMELAAIFGVVWALSILSFVYSASLSIPPYVNPLALVLIMLAFLVNPLKVFRHEARFWFLRICGRILAAPFMPVLFADFWLADQWNSFAAGFIDFHYLIAFYVVGTDWLVVDNKFETANWFIISRALVNIIPAWTRFFQCLRRYRDSREAFPHLVNAGKYSTTFFVVLFATLRTVFTIQRGYKDPYENPFLYAWFVCQLISSMYTYTWDVKMDWGLFSCGPNAENKFLREEIVYSPGFYYFAIVEDFVLRFIWIVSYVLTEHNIASVETMTSILAPLEVFRRFIWNFFRLENEHLNNCGKFRAVRDISVAPLDSSDQADIIRMMDSADGVTNRLTKKKNTKKTKEVDRLPLLKKKSIQDMQLELELSSKML</sequence>
<keyword evidence="11" id="KW-1185">Reference proteome</keyword>
<comment type="similarity">
    <text evidence="2">Belongs to the SYG1 (TC 2.A.94) family.</text>
</comment>
<feature type="transmembrane region" description="Helical" evidence="6">
    <location>
        <begin position="490"/>
        <end position="508"/>
    </location>
</feature>
<dbReference type="InterPro" id="IPR004331">
    <property type="entry name" value="SPX_dom"/>
</dbReference>
<reference evidence="11 12" key="1">
    <citation type="submission" date="2020-04" db="EMBL/GenBank/DDBJ databases">
        <authorList>
            <person name="Wallbank WR R."/>
            <person name="Pardo Diaz C."/>
            <person name="Kozak K."/>
            <person name="Martin S."/>
            <person name="Jiggins C."/>
            <person name="Moest M."/>
            <person name="Warren A I."/>
            <person name="Byers J.R.P. K."/>
            <person name="Montejo-Kovacevich G."/>
            <person name="Yen C E."/>
        </authorList>
    </citation>
    <scope>NUCLEOTIDE SEQUENCE [LARGE SCALE GENOMIC DNA]</scope>
</reference>
<name>A0A8S0Z6E1_ARCPL</name>
<evidence type="ECO:0008006" key="13">
    <source>
        <dbReference type="Google" id="ProtNLM"/>
    </source>
</evidence>
<dbReference type="Pfam" id="PF03105">
    <property type="entry name" value="SPX"/>
    <property type="match status" value="3"/>
</dbReference>
<evidence type="ECO:0000259" key="8">
    <source>
        <dbReference type="PROSITE" id="PS51382"/>
    </source>
</evidence>
<feature type="transmembrane region" description="Helical" evidence="6">
    <location>
        <begin position="538"/>
        <end position="560"/>
    </location>
</feature>
<evidence type="ECO:0000256" key="4">
    <source>
        <dbReference type="ARBA" id="ARBA00022989"/>
    </source>
</evidence>
<protein>
    <recommendedName>
        <fullName evidence="13">Xenotropic and polytropic retrovirus receptor 1</fullName>
    </recommendedName>
</protein>
<dbReference type="AlphaFoldDB" id="A0A8S0Z6E1"/>
<feature type="transmembrane region" description="Helical" evidence="6">
    <location>
        <begin position="418"/>
        <end position="437"/>
    </location>
</feature>
<dbReference type="OrthoDB" id="9970435at2759"/>
<dbReference type="PROSITE" id="PS51382">
    <property type="entry name" value="SPX"/>
    <property type="match status" value="1"/>
</dbReference>
<dbReference type="GO" id="GO:0005794">
    <property type="term" value="C:Golgi apparatus"/>
    <property type="evidence" value="ECO:0007669"/>
    <property type="project" value="TreeGrafter"/>
</dbReference>
<organism evidence="9 12">
    <name type="scientific">Arctia plantaginis</name>
    <name type="common">Wood tiger moth</name>
    <name type="synonym">Phalaena plantaginis</name>
    <dbReference type="NCBI Taxonomy" id="874455"/>
    <lineage>
        <taxon>Eukaryota</taxon>
        <taxon>Metazoa</taxon>
        <taxon>Ecdysozoa</taxon>
        <taxon>Arthropoda</taxon>
        <taxon>Hexapoda</taxon>
        <taxon>Insecta</taxon>
        <taxon>Pterygota</taxon>
        <taxon>Neoptera</taxon>
        <taxon>Endopterygota</taxon>
        <taxon>Lepidoptera</taxon>
        <taxon>Glossata</taxon>
        <taxon>Ditrysia</taxon>
        <taxon>Noctuoidea</taxon>
        <taxon>Erebidae</taxon>
        <taxon>Arctiinae</taxon>
        <taxon>Arctia</taxon>
    </lineage>
</organism>
<feature type="transmembrane region" description="Helical" evidence="6">
    <location>
        <begin position="457"/>
        <end position="478"/>
    </location>
</feature>
<dbReference type="GO" id="GO:0006817">
    <property type="term" value="P:phosphate ion transport"/>
    <property type="evidence" value="ECO:0007669"/>
    <property type="project" value="TreeGrafter"/>
</dbReference>
<feature type="domain" description="SPX" evidence="8">
    <location>
        <begin position="1"/>
        <end position="164"/>
    </location>
</feature>
<evidence type="ECO:0000256" key="5">
    <source>
        <dbReference type="ARBA" id="ARBA00023136"/>
    </source>
</evidence>
<feature type="transmembrane region" description="Helical" evidence="6">
    <location>
        <begin position="388"/>
        <end position="411"/>
    </location>
</feature>
<dbReference type="GO" id="GO:0016036">
    <property type="term" value="P:cellular response to phosphate starvation"/>
    <property type="evidence" value="ECO:0007669"/>
    <property type="project" value="TreeGrafter"/>
</dbReference>
<keyword evidence="4 6" id="KW-1133">Transmembrane helix</keyword>
<dbReference type="CDD" id="cd14477">
    <property type="entry name" value="SPX_XPR1_like"/>
    <property type="match status" value="1"/>
</dbReference>
<dbReference type="GO" id="GO:0005886">
    <property type="term" value="C:plasma membrane"/>
    <property type="evidence" value="ECO:0007669"/>
    <property type="project" value="TreeGrafter"/>
</dbReference>
<keyword evidence="5 6" id="KW-0472">Membrane</keyword>
<evidence type="ECO:0000256" key="1">
    <source>
        <dbReference type="ARBA" id="ARBA00004141"/>
    </source>
</evidence>
<evidence type="ECO:0000256" key="3">
    <source>
        <dbReference type="ARBA" id="ARBA00022692"/>
    </source>
</evidence>
<evidence type="ECO:0000313" key="10">
    <source>
        <dbReference type="EMBL" id="CAB3258439.1"/>
    </source>
</evidence>
<comment type="subcellular location">
    <subcellularLocation>
        <location evidence="1">Membrane</location>
        <topology evidence="1">Multi-pass membrane protein</topology>
    </subcellularLocation>
</comment>
<evidence type="ECO:0000313" key="9">
    <source>
        <dbReference type="EMBL" id="CAB3227728.1"/>
    </source>
</evidence>